<gene>
    <name evidence="3" type="ORF">GCM10012287_22850</name>
</gene>
<reference evidence="4" key="1">
    <citation type="journal article" date="2019" name="Int. J. Syst. Evol. Microbiol.">
        <title>The Global Catalogue of Microorganisms (GCM) 10K type strain sequencing project: providing services to taxonomists for standard genome sequencing and annotation.</title>
        <authorList>
            <consortium name="The Broad Institute Genomics Platform"/>
            <consortium name="The Broad Institute Genome Sequencing Center for Infectious Disease"/>
            <person name="Wu L."/>
            <person name="Ma J."/>
        </authorList>
    </citation>
    <scope>NUCLEOTIDE SEQUENCE [LARGE SCALE GENOMIC DNA]</scope>
    <source>
        <strain evidence="4">CGMCC 4.7178</strain>
    </source>
</reference>
<evidence type="ECO:0000256" key="1">
    <source>
        <dbReference type="SAM" id="MobiDB-lite"/>
    </source>
</evidence>
<dbReference type="InterPro" id="IPR000182">
    <property type="entry name" value="GNAT_dom"/>
</dbReference>
<accession>A0ABQ2M8U6</accession>
<keyword evidence="4" id="KW-1185">Reference proteome</keyword>
<evidence type="ECO:0000313" key="3">
    <source>
        <dbReference type="EMBL" id="GGO48266.1"/>
    </source>
</evidence>
<dbReference type="CDD" id="cd04301">
    <property type="entry name" value="NAT_SF"/>
    <property type="match status" value="1"/>
</dbReference>
<feature type="region of interest" description="Disordered" evidence="1">
    <location>
        <begin position="1"/>
        <end position="29"/>
    </location>
</feature>
<name>A0ABQ2M8U6_9ACTN</name>
<dbReference type="Gene3D" id="3.40.630.30">
    <property type="match status" value="1"/>
</dbReference>
<comment type="caution">
    <text evidence="3">The sequence shown here is derived from an EMBL/GenBank/DDBJ whole genome shotgun (WGS) entry which is preliminary data.</text>
</comment>
<organism evidence="3 4">
    <name type="scientific">Streptomyces daqingensis</name>
    <dbReference type="NCBI Taxonomy" id="1472640"/>
    <lineage>
        <taxon>Bacteria</taxon>
        <taxon>Bacillati</taxon>
        <taxon>Actinomycetota</taxon>
        <taxon>Actinomycetes</taxon>
        <taxon>Kitasatosporales</taxon>
        <taxon>Streptomycetaceae</taxon>
        <taxon>Streptomyces</taxon>
    </lineage>
</organism>
<evidence type="ECO:0000259" key="2">
    <source>
        <dbReference type="PROSITE" id="PS51186"/>
    </source>
</evidence>
<evidence type="ECO:0000313" key="4">
    <source>
        <dbReference type="Proteomes" id="UP000631535"/>
    </source>
</evidence>
<dbReference type="SUPFAM" id="SSF55729">
    <property type="entry name" value="Acyl-CoA N-acyltransferases (Nat)"/>
    <property type="match status" value="1"/>
</dbReference>
<dbReference type="EMBL" id="BMMP01000006">
    <property type="protein sequence ID" value="GGO48266.1"/>
    <property type="molecule type" value="Genomic_DNA"/>
</dbReference>
<sequence>MRAVRRCGHAHGGRGAGLKNRGRATGPVRSFATMTDTGDALRAVYDERIRGGPHEPLPGVVYERDGPVLRSVGQFRGFVFPPRDTGVRGAALDRLIARQRDRFAERGEAVEWRSHEHDEPPELPGRLLAAGFTPEQRRTVLLARTSEIAQEPDLPEGVVVRRVTGERDMRRIAEMQSEVWGGDLSWLAGVLTGRTAAAPEETVVLTAEAAGRVVCTAWTFLSLEGGHAGLRGGTTLPGWRGRGIYRSLVALRAKAAADRGVPYLHVEATADSRPVLARLGFHAVTTMTPYVWTPES</sequence>
<protein>
    <recommendedName>
        <fullName evidence="2">N-acetyltransferase domain-containing protein</fullName>
    </recommendedName>
</protein>
<dbReference type="PROSITE" id="PS51186">
    <property type="entry name" value="GNAT"/>
    <property type="match status" value="1"/>
</dbReference>
<feature type="compositionally biased region" description="Basic residues" evidence="1">
    <location>
        <begin position="1"/>
        <end position="12"/>
    </location>
</feature>
<dbReference type="InterPro" id="IPR016181">
    <property type="entry name" value="Acyl_CoA_acyltransferase"/>
</dbReference>
<proteinExistence type="predicted"/>
<feature type="domain" description="N-acetyltransferase" evidence="2">
    <location>
        <begin position="158"/>
        <end position="296"/>
    </location>
</feature>
<dbReference type="Proteomes" id="UP000631535">
    <property type="component" value="Unassembled WGS sequence"/>
</dbReference>